<dbReference type="InterPro" id="IPR033315">
    <property type="entry name" value="Fan1-like"/>
</dbReference>
<feature type="region of interest" description="Disordered" evidence="6">
    <location>
        <begin position="170"/>
        <end position="197"/>
    </location>
</feature>
<feature type="compositionally biased region" description="Basic and acidic residues" evidence="6">
    <location>
        <begin position="421"/>
        <end position="432"/>
    </location>
</feature>
<keyword evidence="9" id="KW-1185">Reference proteome</keyword>
<feature type="compositionally biased region" description="Low complexity" evidence="6">
    <location>
        <begin position="385"/>
        <end position="401"/>
    </location>
</feature>
<dbReference type="GO" id="GO:0004528">
    <property type="term" value="F:phosphodiesterase I activity"/>
    <property type="evidence" value="ECO:0007669"/>
    <property type="project" value="UniProtKB-EC"/>
</dbReference>
<dbReference type="EC" id="3.1.4.1" evidence="5"/>
<dbReference type="InterPro" id="IPR049126">
    <property type="entry name" value="FAN1-like_TPR"/>
</dbReference>
<sequence length="850" mass="96576">MSPGSPTALSIQNLVFWSGDDALDDNSASGDWIKPEDNCVDSKEEEKLQNHPRESMYVELFEKMLAIVLEYEAHLFIRPELECFERYNKLQYNARYLFIRLLLRKSAKWHGLKYLNYEYELGNKNTIRDALRELCSDPKHQQPAKEEVEVKEEQPEIIDLTVDDHVDLTLDSSQDSKPTAGPSKQEGSETAPTNTDEDLGLLAEDDSQATLLELLECLTVAQLKLLATQMKVKADNKRASLIEALMSSASSQMTLFPSFTSKSHGKAKAENLRQTKLPCSWSNKMKLQTERLRRMALDMLGPCIRICTPVSHLFRRVNLVYLRSTQYSPTLLTESILAKARKRIYNSVGYIRTRDIWLTREELLAYENALFLEAQVDELLGAAPGTASTSSRGRSTTAARANTITHSSPVKGKGTSVGFGKEAEDPKESPRMQAAREMKAILEDVHPRWKMLVAAKSEEEERAGGLERFDCGHILTRIIYKGAQALGLLHEYEAELGVLEELLAQRRWRRGKRGQWHERRALILMTHFPKDRETSERAMDAVIEALEDCDTHLVYRPKLTRRLTTLEKRLKIPADERHSCEGELRNSEEVHTTGVRVRHRAASLALDQTGRLLNRVMAARKEESGMTQQTLPFSQMKNENEPVFGKALSKSEKWVGKSIWYGRDQEEVTVEVLALQYYESLGYRGYHSEGSIVRTLFGLLFWDIIFADIPGAFETPYQSAPLDIAEDSFFFAREDLINERLALIEAGEAPKLLGKVDDEHRLSGTWCVGVRWDVFPKQDLLEIVEYLGGKALSTICRLLCEDYAGRGGGVPDLIVWNTELRECKFVEVKGPGDKLQENQKACRTLDFYTL</sequence>
<keyword evidence="4 5" id="KW-0460">Magnesium</keyword>
<feature type="region of interest" description="Disordered" evidence="6">
    <location>
        <begin position="384"/>
        <end position="432"/>
    </location>
</feature>
<proteinExistence type="inferred from homology"/>
<dbReference type="Pfam" id="PF08774">
    <property type="entry name" value="VRR_NUC"/>
    <property type="match status" value="1"/>
</dbReference>
<name>A0A5C3N9X4_9AGAM</name>
<keyword evidence="5" id="KW-0234">DNA repair</keyword>
<dbReference type="GO" id="GO:0008409">
    <property type="term" value="F:5'-3' exonuclease activity"/>
    <property type="evidence" value="ECO:0007669"/>
    <property type="project" value="TreeGrafter"/>
</dbReference>
<comment type="catalytic activity">
    <reaction evidence="5">
        <text>Hydrolytically removes 5'-nucleotides successively from the 3'-hydroxy termini of 3'-hydroxy-terminated oligonucleotides.</text>
        <dbReference type="EC" id="3.1.4.1"/>
    </reaction>
</comment>
<dbReference type="CDD" id="cd22326">
    <property type="entry name" value="FAN1-like"/>
    <property type="match status" value="1"/>
</dbReference>
<keyword evidence="5" id="KW-0227">DNA damage</keyword>
<dbReference type="GO" id="GO:0017108">
    <property type="term" value="F:5'-flap endonuclease activity"/>
    <property type="evidence" value="ECO:0007669"/>
    <property type="project" value="TreeGrafter"/>
</dbReference>
<dbReference type="EMBL" id="ML213505">
    <property type="protein sequence ID" value="TFK54629.1"/>
    <property type="molecule type" value="Genomic_DNA"/>
</dbReference>
<keyword evidence="5" id="KW-0539">Nucleus</keyword>
<feature type="domain" description="VRR-NUC" evidence="7">
    <location>
        <begin position="757"/>
        <end position="848"/>
    </location>
</feature>
<dbReference type="PANTHER" id="PTHR15749">
    <property type="entry name" value="FANCONI-ASSOCIATED NUCLEASE 1"/>
    <property type="match status" value="1"/>
</dbReference>
<dbReference type="GO" id="GO:0070336">
    <property type="term" value="F:flap-structured DNA binding"/>
    <property type="evidence" value="ECO:0007669"/>
    <property type="project" value="TreeGrafter"/>
</dbReference>
<keyword evidence="1 5" id="KW-0540">Nuclease</keyword>
<dbReference type="OrthoDB" id="76364at2759"/>
<organism evidence="8 9">
    <name type="scientific">Heliocybe sulcata</name>
    <dbReference type="NCBI Taxonomy" id="5364"/>
    <lineage>
        <taxon>Eukaryota</taxon>
        <taxon>Fungi</taxon>
        <taxon>Dikarya</taxon>
        <taxon>Basidiomycota</taxon>
        <taxon>Agaricomycotina</taxon>
        <taxon>Agaricomycetes</taxon>
        <taxon>Gloeophyllales</taxon>
        <taxon>Gloeophyllaceae</taxon>
        <taxon>Heliocybe</taxon>
    </lineage>
</organism>
<comment type="cofactor">
    <cofactor evidence="5">
        <name>Mg(2+)</name>
        <dbReference type="ChEBI" id="CHEBI:18420"/>
    </cofactor>
    <cofactor evidence="5">
        <name>Mn(2+)</name>
        <dbReference type="ChEBI" id="CHEBI:29035"/>
    </cofactor>
</comment>
<dbReference type="STRING" id="5364.A0A5C3N9X4"/>
<evidence type="ECO:0000256" key="3">
    <source>
        <dbReference type="ARBA" id="ARBA00022801"/>
    </source>
</evidence>
<comment type="function">
    <text evidence="5">Nuclease required for the repair of DNA interstrand cross-links (ICL). Acts as a 5'-3' exonuclease that anchors at a cut end of DNA and cleaves DNA successively at every third nucleotide, allowing to excise an ICL from one strand through flanking incisions.</text>
</comment>
<dbReference type="Proteomes" id="UP000305948">
    <property type="component" value="Unassembled WGS sequence"/>
</dbReference>
<evidence type="ECO:0000313" key="8">
    <source>
        <dbReference type="EMBL" id="TFK54629.1"/>
    </source>
</evidence>
<dbReference type="SMART" id="SM00990">
    <property type="entry name" value="VRR_NUC"/>
    <property type="match status" value="1"/>
</dbReference>
<gene>
    <name evidence="8" type="ORF">OE88DRAFT_1653035</name>
</gene>
<keyword evidence="2 5" id="KW-0479">Metal-binding</keyword>
<dbReference type="InterPro" id="IPR049132">
    <property type="entry name" value="FAN1-like_euk"/>
</dbReference>
<protein>
    <recommendedName>
        <fullName evidence="5">Fanconi-associated nuclease</fullName>
        <ecNumber evidence="5">3.1.4.1</ecNumber>
    </recommendedName>
</protein>
<evidence type="ECO:0000256" key="4">
    <source>
        <dbReference type="ARBA" id="ARBA00022842"/>
    </source>
</evidence>
<evidence type="ECO:0000256" key="2">
    <source>
        <dbReference type="ARBA" id="ARBA00022723"/>
    </source>
</evidence>
<evidence type="ECO:0000256" key="5">
    <source>
        <dbReference type="RuleBase" id="RU365033"/>
    </source>
</evidence>
<evidence type="ECO:0000259" key="7">
    <source>
        <dbReference type="SMART" id="SM00990"/>
    </source>
</evidence>
<evidence type="ECO:0000313" key="9">
    <source>
        <dbReference type="Proteomes" id="UP000305948"/>
    </source>
</evidence>
<dbReference type="PANTHER" id="PTHR15749:SF4">
    <property type="entry name" value="FANCONI-ASSOCIATED NUCLEASE 1"/>
    <property type="match status" value="1"/>
</dbReference>
<accession>A0A5C3N9X4</accession>
<dbReference type="AlphaFoldDB" id="A0A5C3N9X4"/>
<dbReference type="GO" id="GO:0046872">
    <property type="term" value="F:metal ion binding"/>
    <property type="evidence" value="ECO:0007669"/>
    <property type="project" value="UniProtKB-KW"/>
</dbReference>
<evidence type="ECO:0000256" key="1">
    <source>
        <dbReference type="ARBA" id="ARBA00022722"/>
    </source>
</evidence>
<keyword evidence="3 5" id="KW-0378">Hydrolase</keyword>
<keyword evidence="5" id="KW-0464">Manganese</keyword>
<comment type="similarity">
    <text evidence="5">Belongs to the FAN1 family.</text>
</comment>
<dbReference type="GO" id="GO:0036297">
    <property type="term" value="P:interstrand cross-link repair"/>
    <property type="evidence" value="ECO:0007669"/>
    <property type="project" value="InterPro"/>
</dbReference>
<comment type="subcellular location">
    <subcellularLocation>
        <location evidence="5">Nucleus</location>
    </subcellularLocation>
</comment>
<dbReference type="Pfam" id="PF21170">
    <property type="entry name" value="FAN1_TPR"/>
    <property type="match status" value="1"/>
</dbReference>
<dbReference type="InterPro" id="IPR014883">
    <property type="entry name" value="VRR_NUC"/>
</dbReference>
<reference evidence="8 9" key="1">
    <citation type="journal article" date="2019" name="Nat. Ecol. Evol.">
        <title>Megaphylogeny resolves global patterns of mushroom evolution.</title>
        <authorList>
            <person name="Varga T."/>
            <person name="Krizsan K."/>
            <person name="Foldi C."/>
            <person name="Dima B."/>
            <person name="Sanchez-Garcia M."/>
            <person name="Sanchez-Ramirez S."/>
            <person name="Szollosi G.J."/>
            <person name="Szarkandi J.G."/>
            <person name="Papp V."/>
            <person name="Albert L."/>
            <person name="Andreopoulos W."/>
            <person name="Angelini C."/>
            <person name="Antonin V."/>
            <person name="Barry K.W."/>
            <person name="Bougher N.L."/>
            <person name="Buchanan P."/>
            <person name="Buyck B."/>
            <person name="Bense V."/>
            <person name="Catcheside P."/>
            <person name="Chovatia M."/>
            <person name="Cooper J."/>
            <person name="Damon W."/>
            <person name="Desjardin D."/>
            <person name="Finy P."/>
            <person name="Geml J."/>
            <person name="Haridas S."/>
            <person name="Hughes K."/>
            <person name="Justo A."/>
            <person name="Karasinski D."/>
            <person name="Kautmanova I."/>
            <person name="Kiss B."/>
            <person name="Kocsube S."/>
            <person name="Kotiranta H."/>
            <person name="LaButti K.M."/>
            <person name="Lechner B.E."/>
            <person name="Liimatainen K."/>
            <person name="Lipzen A."/>
            <person name="Lukacs Z."/>
            <person name="Mihaltcheva S."/>
            <person name="Morgado L.N."/>
            <person name="Niskanen T."/>
            <person name="Noordeloos M.E."/>
            <person name="Ohm R.A."/>
            <person name="Ortiz-Santana B."/>
            <person name="Ovrebo C."/>
            <person name="Racz N."/>
            <person name="Riley R."/>
            <person name="Savchenko A."/>
            <person name="Shiryaev A."/>
            <person name="Soop K."/>
            <person name="Spirin V."/>
            <person name="Szebenyi C."/>
            <person name="Tomsovsky M."/>
            <person name="Tulloss R.E."/>
            <person name="Uehling J."/>
            <person name="Grigoriev I.V."/>
            <person name="Vagvolgyi C."/>
            <person name="Papp T."/>
            <person name="Martin F.M."/>
            <person name="Miettinen O."/>
            <person name="Hibbett D.S."/>
            <person name="Nagy L.G."/>
        </authorList>
    </citation>
    <scope>NUCLEOTIDE SEQUENCE [LARGE SCALE GENOMIC DNA]</scope>
    <source>
        <strain evidence="8 9">OMC1185</strain>
    </source>
</reference>
<dbReference type="GO" id="GO:0005634">
    <property type="term" value="C:nucleus"/>
    <property type="evidence" value="ECO:0007669"/>
    <property type="project" value="UniProtKB-SubCell"/>
</dbReference>
<evidence type="ECO:0000256" key="6">
    <source>
        <dbReference type="SAM" id="MobiDB-lite"/>
    </source>
</evidence>